<sequence length="150" mass="17132">MYKMLPFFVLGLIVISNVDAQKIDYVFGEKSDVIDSISNVIGKLKTWHKSEDSSKLIFFASTEYLEGDLFIHINCFVKGKSFIWENVVAKSNRIIRLNDSLSLPVVFKTDILCGELNQRAKFATIGGYSIRIVRGEQDDSWHTSGVFYFF</sequence>
<dbReference type="RefSeq" id="WP_188952027.1">
    <property type="nucleotide sequence ID" value="NZ_BMIB01000002.1"/>
</dbReference>
<dbReference type="Proteomes" id="UP000627292">
    <property type="component" value="Unassembled WGS sequence"/>
</dbReference>
<dbReference type="AlphaFoldDB" id="A0A917J0B3"/>
<evidence type="ECO:0000313" key="1">
    <source>
        <dbReference type="EMBL" id="GGH66862.1"/>
    </source>
</evidence>
<evidence type="ECO:0000313" key="2">
    <source>
        <dbReference type="Proteomes" id="UP000627292"/>
    </source>
</evidence>
<protein>
    <submittedName>
        <fullName evidence="1">Uncharacterized protein</fullName>
    </submittedName>
</protein>
<accession>A0A917J0B3</accession>
<reference evidence="1" key="1">
    <citation type="journal article" date="2014" name="Int. J. Syst. Evol. Microbiol.">
        <title>Complete genome sequence of Corynebacterium casei LMG S-19264T (=DSM 44701T), isolated from a smear-ripened cheese.</title>
        <authorList>
            <consortium name="US DOE Joint Genome Institute (JGI-PGF)"/>
            <person name="Walter F."/>
            <person name="Albersmeier A."/>
            <person name="Kalinowski J."/>
            <person name="Ruckert C."/>
        </authorList>
    </citation>
    <scope>NUCLEOTIDE SEQUENCE</scope>
    <source>
        <strain evidence="1">CGMCC 1.15290</strain>
    </source>
</reference>
<dbReference type="EMBL" id="BMIB01000002">
    <property type="protein sequence ID" value="GGH66862.1"/>
    <property type="molecule type" value="Genomic_DNA"/>
</dbReference>
<gene>
    <name evidence="1" type="ORF">GCM10011379_21480</name>
</gene>
<reference evidence="1" key="2">
    <citation type="submission" date="2020-09" db="EMBL/GenBank/DDBJ databases">
        <authorList>
            <person name="Sun Q."/>
            <person name="Zhou Y."/>
        </authorList>
    </citation>
    <scope>NUCLEOTIDE SEQUENCE</scope>
    <source>
        <strain evidence="1">CGMCC 1.15290</strain>
    </source>
</reference>
<proteinExistence type="predicted"/>
<keyword evidence="2" id="KW-1185">Reference proteome</keyword>
<name>A0A917J0B3_9BACT</name>
<organism evidence="1 2">
    <name type="scientific">Filimonas zeae</name>
    <dbReference type="NCBI Taxonomy" id="1737353"/>
    <lineage>
        <taxon>Bacteria</taxon>
        <taxon>Pseudomonadati</taxon>
        <taxon>Bacteroidota</taxon>
        <taxon>Chitinophagia</taxon>
        <taxon>Chitinophagales</taxon>
        <taxon>Chitinophagaceae</taxon>
        <taxon>Filimonas</taxon>
    </lineage>
</organism>
<comment type="caution">
    <text evidence="1">The sequence shown here is derived from an EMBL/GenBank/DDBJ whole genome shotgun (WGS) entry which is preliminary data.</text>
</comment>